<sequence>MGICHTKSKLKRSGALQCIPIDFDKLKKYNKERQKFDPNIGQQQSFYQLICFDANKISNPLTQTQNYVQTQQIELKQE</sequence>
<reference evidence="1" key="1">
    <citation type="submission" date="2021-01" db="EMBL/GenBank/DDBJ databases">
        <authorList>
            <consortium name="Genoscope - CEA"/>
            <person name="William W."/>
        </authorList>
    </citation>
    <scope>NUCLEOTIDE SEQUENCE</scope>
</reference>
<evidence type="ECO:0000313" key="1">
    <source>
        <dbReference type="EMBL" id="CAD8094189.1"/>
    </source>
</evidence>
<dbReference type="EMBL" id="CAJJDN010000062">
    <property type="protein sequence ID" value="CAD8094189.1"/>
    <property type="molecule type" value="Genomic_DNA"/>
</dbReference>
<keyword evidence="2" id="KW-1185">Reference proteome</keyword>
<dbReference type="OrthoDB" id="301536at2759"/>
<accession>A0A8S1NRY3</accession>
<comment type="caution">
    <text evidence="1">The sequence shown here is derived from an EMBL/GenBank/DDBJ whole genome shotgun (WGS) entry which is preliminary data.</text>
</comment>
<dbReference type="Proteomes" id="UP000692954">
    <property type="component" value="Unassembled WGS sequence"/>
</dbReference>
<evidence type="ECO:0000313" key="2">
    <source>
        <dbReference type="Proteomes" id="UP000692954"/>
    </source>
</evidence>
<protein>
    <submittedName>
        <fullName evidence="1">Uncharacterized protein</fullName>
    </submittedName>
</protein>
<organism evidence="1 2">
    <name type="scientific">Paramecium sonneborni</name>
    <dbReference type="NCBI Taxonomy" id="65129"/>
    <lineage>
        <taxon>Eukaryota</taxon>
        <taxon>Sar</taxon>
        <taxon>Alveolata</taxon>
        <taxon>Ciliophora</taxon>
        <taxon>Intramacronucleata</taxon>
        <taxon>Oligohymenophorea</taxon>
        <taxon>Peniculida</taxon>
        <taxon>Parameciidae</taxon>
        <taxon>Paramecium</taxon>
    </lineage>
</organism>
<dbReference type="AlphaFoldDB" id="A0A8S1NRY3"/>
<gene>
    <name evidence="1" type="ORF">PSON_ATCC_30995.1.T0620058</name>
</gene>
<name>A0A8S1NRY3_9CILI</name>
<proteinExistence type="predicted"/>